<gene>
    <name evidence="2" type="ORF">SDC9_112995</name>
</gene>
<name>A0A645BLT3_9ZZZZ</name>
<sequence length="120" mass="12841">MDDTVVQRPMRFDVADPGASPDGQRLEGPDLIDDVGNQIRRVDIQVAAAKTDKVAIADVRADGDAIGGGHRQRSADARRVAGMETAGDVRARDRGEHRGVIDRPTPEAFTHVAVEIDTCG</sequence>
<feature type="compositionally biased region" description="Basic and acidic residues" evidence="1">
    <location>
        <begin position="73"/>
        <end position="104"/>
    </location>
</feature>
<feature type="region of interest" description="Disordered" evidence="1">
    <location>
        <begin position="63"/>
        <end position="104"/>
    </location>
</feature>
<reference evidence="2" key="1">
    <citation type="submission" date="2019-08" db="EMBL/GenBank/DDBJ databases">
        <authorList>
            <person name="Kucharzyk K."/>
            <person name="Murdoch R.W."/>
            <person name="Higgins S."/>
            <person name="Loffler F."/>
        </authorList>
    </citation>
    <scope>NUCLEOTIDE SEQUENCE</scope>
</reference>
<comment type="caution">
    <text evidence="2">The sequence shown here is derived from an EMBL/GenBank/DDBJ whole genome shotgun (WGS) entry which is preliminary data.</text>
</comment>
<evidence type="ECO:0000256" key="1">
    <source>
        <dbReference type="SAM" id="MobiDB-lite"/>
    </source>
</evidence>
<evidence type="ECO:0000313" key="2">
    <source>
        <dbReference type="EMBL" id="MPM66088.1"/>
    </source>
</evidence>
<protein>
    <submittedName>
        <fullName evidence="2">Uncharacterized protein</fullName>
    </submittedName>
</protein>
<accession>A0A645BLT3</accession>
<organism evidence="2">
    <name type="scientific">bioreactor metagenome</name>
    <dbReference type="NCBI Taxonomy" id="1076179"/>
    <lineage>
        <taxon>unclassified sequences</taxon>
        <taxon>metagenomes</taxon>
        <taxon>ecological metagenomes</taxon>
    </lineage>
</organism>
<dbReference type="AlphaFoldDB" id="A0A645BLT3"/>
<feature type="region of interest" description="Disordered" evidence="1">
    <location>
        <begin position="1"/>
        <end position="30"/>
    </location>
</feature>
<dbReference type="EMBL" id="VSSQ01020882">
    <property type="protein sequence ID" value="MPM66088.1"/>
    <property type="molecule type" value="Genomic_DNA"/>
</dbReference>
<proteinExistence type="predicted"/>